<evidence type="ECO:0008006" key="3">
    <source>
        <dbReference type="Google" id="ProtNLM"/>
    </source>
</evidence>
<protein>
    <recommendedName>
        <fullName evidence="3">F-box domain-containing protein</fullName>
    </recommendedName>
</protein>
<proteinExistence type="predicted"/>
<dbReference type="AlphaFoldDB" id="A0A9P6JPN7"/>
<reference evidence="1" key="1">
    <citation type="submission" date="2020-11" db="EMBL/GenBank/DDBJ databases">
        <authorList>
            <consortium name="DOE Joint Genome Institute"/>
            <person name="Ahrendt S."/>
            <person name="Riley R."/>
            <person name="Andreopoulos W."/>
            <person name="Labutti K."/>
            <person name="Pangilinan J."/>
            <person name="Ruiz-Duenas F.J."/>
            <person name="Barrasa J.M."/>
            <person name="Sanchez-Garcia M."/>
            <person name="Camarero S."/>
            <person name="Miyauchi S."/>
            <person name="Serrano A."/>
            <person name="Linde D."/>
            <person name="Babiker R."/>
            <person name="Drula E."/>
            <person name="Ayuso-Fernandez I."/>
            <person name="Pacheco R."/>
            <person name="Padilla G."/>
            <person name="Ferreira P."/>
            <person name="Barriuso J."/>
            <person name="Kellner H."/>
            <person name="Castanera R."/>
            <person name="Alfaro M."/>
            <person name="Ramirez L."/>
            <person name="Pisabarro A.G."/>
            <person name="Kuo A."/>
            <person name="Tritt A."/>
            <person name="Lipzen A."/>
            <person name="He G."/>
            <person name="Yan M."/>
            <person name="Ng V."/>
            <person name="Cullen D."/>
            <person name="Martin F."/>
            <person name="Rosso M.-N."/>
            <person name="Henrissat B."/>
            <person name="Hibbett D."/>
            <person name="Martinez A.T."/>
            <person name="Grigoriev I.V."/>
        </authorList>
    </citation>
    <scope>NUCLEOTIDE SEQUENCE</scope>
    <source>
        <strain evidence="1">CBS 506.95</strain>
    </source>
</reference>
<evidence type="ECO:0000313" key="2">
    <source>
        <dbReference type="Proteomes" id="UP000807306"/>
    </source>
</evidence>
<dbReference type="EMBL" id="MU157857">
    <property type="protein sequence ID" value="KAF9527884.1"/>
    <property type="molecule type" value="Genomic_DNA"/>
</dbReference>
<sequence length="521" mass="58867">MTTMTSSVQLLPSEILLVIFTMNSEMLRLEERKFLIWKESELGVTQRTSQVCRTWRSLTLNSPHIWANCLDLDLLKHRKRYREQIRKRIGLAALSIRGFIDAAADFASQDPFLSFLSSLLNENWNRIRSFDVKILGCGRHHDAFWRFLQQRNPTLQTFVMQFEGAMPREFTELDDRAPLFAGDAPSLQTFQWVIPIPLSPQTKWFSQLSELGCKLPSLSTRVENLARRVSALWDPLSQIRGLKTLKLVNCIQENSALPITPINLQSLQYLEISCDLRHCFQLLDSLILHPTICLNLTLTSHPLFKARIEPIASRFQCMTAAYLAAWRRPTQMNVQVTPTLFLLSFGSILPHDKHFKIEIQTTSVCPMSSLIQSIPFGSLDEVAGLDLVIAQDTQLDQTAKSQLLSLFAQLPSITRFGPSPEALRFATSASKNAAILPALKTLKVHGENPPAHFFNTQALANCSTFLSSRKQAGQPQIETLDLRFVGAKANMVDLRDLDGLKIIKNINGRLVEYIHGMAQLS</sequence>
<dbReference type="Proteomes" id="UP000807306">
    <property type="component" value="Unassembled WGS sequence"/>
</dbReference>
<organism evidence="1 2">
    <name type="scientific">Crepidotus variabilis</name>
    <dbReference type="NCBI Taxonomy" id="179855"/>
    <lineage>
        <taxon>Eukaryota</taxon>
        <taxon>Fungi</taxon>
        <taxon>Dikarya</taxon>
        <taxon>Basidiomycota</taxon>
        <taxon>Agaricomycotina</taxon>
        <taxon>Agaricomycetes</taxon>
        <taxon>Agaricomycetidae</taxon>
        <taxon>Agaricales</taxon>
        <taxon>Agaricineae</taxon>
        <taxon>Crepidotaceae</taxon>
        <taxon>Crepidotus</taxon>
    </lineage>
</organism>
<accession>A0A9P6JPN7</accession>
<keyword evidence="2" id="KW-1185">Reference proteome</keyword>
<dbReference type="OrthoDB" id="3045590at2759"/>
<name>A0A9P6JPN7_9AGAR</name>
<comment type="caution">
    <text evidence="1">The sequence shown here is derived from an EMBL/GenBank/DDBJ whole genome shotgun (WGS) entry which is preliminary data.</text>
</comment>
<evidence type="ECO:0000313" key="1">
    <source>
        <dbReference type="EMBL" id="KAF9527884.1"/>
    </source>
</evidence>
<gene>
    <name evidence="1" type="ORF">CPB83DRAFT_369126</name>
</gene>